<evidence type="ECO:0000313" key="3">
    <source>
        <dbReference type="Proteomes" id="UP000199075"/>
    </source>
</evidence>
<dbReference type="Proteomes" id="UP000199075">
    <property type="component" value="Unassembled WGS sequence"/>
</dbReference>
<proteinExistence type="predicted"/>
<gene>
    <name evidence="2" type="ORF">SAMN04487957_104325</name>
</gene>
<dbReference type="EMBL" id="FNIV01000004">
    <property type="protein sequence ID" value="SDO22932.1"/>
    <property type="molecule type" value="Genomic_DNA"/>
</dbReference>
<keyword evidence="3" id="KW-1185">Reference proteome</keyword>
<dbReference type="STRING" id="419597.SAMN04487957_104325"/>
<name>A0A1H0HUN4_9GAMM</name>
<feature type="region of interest" description="Disordered" evidence="1">
    <location>
        <begin position="25"/>
        <end position="50"/>
    </location>
</feature>
<accession>A0A1H0HUN4</accession>
<evidence type="ECO:0000313" key="2">
    <source>
        <dbReference type="EMBL" id="SDO22932.1"/>
    </source>
</evidence>
<sequence>MQRTLILVGLILVAAVLVVGVMISDSGGSSIDKPGVSSTDRHHPENNAAR</sequence>
<reference evidence="3" key="1">
    <citation type="submission" date="2016-10" db="EMBL/GenBank/DDBJ databases">
        <authorList>
            <person name="Varghese N."/>
            <person name="Submissions S."/>
        </authorList>
    </citation>
    <scope>NUCLEOTIDE SEQUENCE [LARGE SCALE GENOMIC DNA]</scope>
    <source>
        <strain evidence="3">CGMCC 1.6444</strain>
    </source>
</reference>
<protein>
    <submittedName>
        <fullName evidence="2">Uncharacterized protein</fullName>
    </submittedName>
</protein>
<organism evidence="2 3">
    <name type="scientific">Halomonas shengliensis</name>
    <dbReference type="NCBI Taxonomy" id="419597"/>
    <lineage>
        <taxon>Bacteria</taxon>
        <taxon>Pseudomonadati</taxon>
        <taxon>Pseudomonadota</taxon>
        <taxon>Gammaproteobacteria</taxon>
        <taxon>Oceanospirillales</taxon>
        <taxon>Halomonadaceae</taxon>
        <taxon>Halomonas</taxon>
    </lineage>
</organism>
<feature type="compositionally biased region" description="Basic and acidic residues" evidence="1">
    <location>
        <begin position="39"/>
        <end position="50"/>
    </location>
</feature>
<dbReference type="RefSeq" id="WP_176760253.1">
    <property type="nucleotide sequence ID" value="NZ_FNIV01000004.1"/>
</dbReference>
<dbReference type="AlphaFoldDB" id="A0A1H0HUN4"/>
<evidence type="ECO:0000256" key="1">
    <source>
        <dbReference type="SAM" id="MobiDB-lite"/>
    </source>
</evidence>